<dbReference type="EMBL" id="RJKE01000001">
    <property type="protein sequence ID" value="ROO91105.1"/>
    <property type="molecule type" value="Genomic_DNA"/>
</dbReference>
<evidence type="ECO:0000256" key="2">
    <source>
        <dbReference type="SAM" id="Phobius"/>
    </source>
</evidence>
<feature type="compositionally biased region" description="Pro residues" evidence="1">
    <location>
        <begin position="98"/>
        <end position="108"/>
    </location>
</feature>
<feature type="compositionally biased region" description="Pro residues" evidence="1">
    <location>
        <begin position="55"/>
        <end position="90"/>
    </location>
</feature>
<protein>
    <submittedName>
        <fullName evidence="3">Uncharacterized protein</fullName>
    </submittedName>
</protein>
<dbReference type="AlphaFoldDB" id="A0A3N1DC49"/>
<feature type="compositionally biased region" description="Polar residues" evidence="1">
    <location>
        <begin position="1"/>
        <end position="17"/>
    </location>
</feature>
<dbReference type="RefSeq" id="WP_123669968.1">
    <property type="nucleotide sequence ID" value="NZ_RJKE01000001.1"/>
</dbReference>
<organism evidence="3 4">
    <name type="scientific">Actinocorallia herbida</name>
    <dbReference type="NCBI Taxonomy" id="58109"/>
    <lineage>
        <taxon>Bacteria</taxon>
        <taxon>Bacillati</taxon>
        <taxon>Actinomycetota</taxon>
        <taxon>Actinomycetes</taxon>
        <taxon>Streptosporangiales</taxon>
        <taxon>Thermomonosporaceae</taxon>
        <taxon>Actinocorallia</taxon>
    </lineage>
</organism>
<gene>
    <name evidence="3" type="ORF">EDD29_8852</name>
</gene>
<keyword evidence="4" id="KW-1185">Reference proteome</keyword>
<sequence length="360" mass="36720">MANPGNQDPFGYQQQPQAPGEETHLGTPLVQPGQPQGAPPSFAQPPGAPQAGPEVPQPPAAAPQPPPGTAPPFAYPPGTPQPFAYPPGAPQPFAQAPGTPPPFAPPYGAPFAGPGTPQPFGQGGFPAPPHPPAKSRTGLLIALGAIVAVVVVLGAGAVALTVLDGEDPAPKVPEVTMPSVSVPPIPTVSVPPVDVPTLPADSTPKQVPDILKASVKTAFGTTYTRAGTSSGKCPSIAPKALRKVLEKNPCIGRYKGAVYSSPKKDAVVTVVIMPLKNADAAAALKRAGKLPYLIAPKKGSGVKSFGTSPVQTWYQVHIEGNLALFTMAYRSDMGKTDKGGIADKASAELGTELSNVLKFQ</sequence>
<evidence type="ECO:0000256" key="1">
    <source>
        <dbReference type="SAM" id="MobiDB-lite"/>
    </source>
</evidence>
<feature type="transmembrane region" description="Helical" evidence="2">
    <location>
        <begin position="139"/>
        <end position="163"/>
    </location>
</feature>
<proteinExistence type="predicted"/>
<name>A0A3N1DC49_9ACTN</name>
<feature type="compositionally biased region" description="Low complexity" evidence="1">
    <location>
        <begin position="31"/>
        <end position="41"/>
    </location>
</feature>
<reference evidence="3 4" key="1">
    <citation type="submission" date="2018-11" db="EMBL/GenBank/DDBJ databases">
        <title>Sequencing the genomes of 1000 actinobacteria strains.</title>
        <authorList>
            <person name="Klenk H.-P."/>
        </authorList>
    </citation>
    <scope>NUCLEOTIDE SEQUENCE [LARGE SCALE GENOMIC DNA]</scope>
    <source>
        <strain evidence="3 4">DSM 44254</strain>
    </source>
</reference>
<feature type="compositionally biased region" description="Low complexity" evidence="1">
    <location>
        <begin position="109"/>
        <end position="120"/>
    </location>
</feature>
<comment type="caution">
    <text evidence="3">The sequence shown here is derived from an EMBL/GenBank/DDBJ whole genome shotgun (WGS) entry which is preliminary data.</text>
</comment>
<keyword evidence="2" id="KW-0472">Membrane</keyword>
<accession>A0A3N1DC49</accession>
<keyword evidence="2" id="KW-0812">Transmembrane</keyword>
<feature type="region of interest" description="Disordered" evidence="1">
    <location>
        <begin position="1"/>
        <end position="131"/>
    </location>
</feature>
<dbReference type="PRINTS" id="PR01217">
    <property type="entry name" value="PRICHEXTENSN"/>
</dbReference>
<dbReference type="Proteomes" id="UP000272400">
    <property type="component" value="Unassembled WGS sequence"/>
</dbReference>
<keyword evidence="2" id="KW-1133">Transmembrane helix</keyword>
<evidence type="ECO:0000313" key="3">
    <source>
        <dbReference type="EMBL" id="ROO91105.1"/>
    </source>
</evidence>
<evidence type="ECO:0000313" key="4">
    <source>
        <dbReference type="Proteomes" id="UP000272400"/>
    </source>
</evidence>